<proteinExistence type="predicted"/>
<dbReference type="AlphaFoldDB" id="A0AAD2FDF7"/>
<feature type="compositionally biased region" description="Polar residues" evidence="4">
    <location>
        <begin position="160"/>
        <end position="175"/>
    </location>
</feature>
<name>A0AAD2FDF7_9STRA</name>
<dbReference type="PANTHER" id="PTHR48059">
    <property type="entry name" value="POLYGALACTURONASE INHIBITOR 1"/>
    <property type="match status" value="1"/>
</dbReference>
<gene>
    <name evidence="6" type="ORF">CYCCA115_LOCUS1780</name>
</gene>
<dbReference type="PANTHER" id="PTHR48059:SF30">
    <property type="entry name" value="OS06G0587000 PROTEIN"/>
    <property type="match status" value="1"/>
</dbReference>
<keyword evidence="7" id="KW-1185">Reference proteome</keyword>
<sequence>MPRSTADEIKAQERASHQMLRSSVVGGEQAQSASSMPGAYQQSSTAGFVTSKDTAREAVVSKYVFDGPSSEDDDASVSGHGDYPTQPMPSLSYESMNLDGKVRRESSAQKPGSIRVSGGTNQADAKAARASANADRARGRSRSFDSTEHDGLAKDIPNTRRVSSNETYKAISSSNKRSEVRENFGAPAAPLQLSCSTYSGSGNSPEDDPSSPSTIQQPNANNERRDSGDGSQISAQLIDEMQEQERLKNTLNNVLQQQSAVQVVDVAAEDRLKRKRQRRNFCLYTLLAVALLGGVVAAVVITSQDNNVTLPPTISPSISPTMAPTTRESAVIEAVIDQFGDLPEDENTPQYRAIQWLTDMDTTIEFPLDSEEAEYTMLERYVAVVFAYTTQYWYWVNNDNWLNPDLPVCEWFGLTCNDDGRIGVLDLAAQNLDGPIPSEIGYLDNLDFVFLFRNKLSGPIPSEVGKLGDVDFMYLNENLLTGHIPDELSGLLDADELFLFGNQLNGTIPAAFGGLVDLVNLYMHDNRLSGEIPSSLSQLKRLQRLYLQDNNIQGQIPSELGGIISLQRIQLHNNRLT</sequence>
<evidence type="ECO:0000256" key="3">
    <source>
        <dbReference type="ARBA" id="ARBA00022737"/>
    </source>
</evidence>
<comment type="caution">
    <text evidence="6">The sequence shown here is derived from an EMBL/GenBank/DDBJ whole genome shotgun (WGS) entry which is preliminary data.</text>
</comment>
<feature type="compositionally biased region" description="Polar residues" evidence="4">
    <location>
        <begin position="29"/>
        <end position="52"/>
    </location>
</feature>
<dbReference type="Proteomes" id="UP001295423">
    <property type="component" value="Unassembled WGS sequence"/>
</dbReference>
<evidence type="ECO:0000256" key="1">
    <source>
        <dbReference type="ARBA" id="ARBA00004196"/>
    </source>
</evidence>
<feature type="compositionally biased region" description="Polar residues" evidence="4">
    <location>
        <begin position="193"/>
        <end position="221"/>
    </location>
</feature>
<evidence type="ECO:0008006" key="8">
    <source>
        <dbReference type="Google" id="ProtNLM"/>
    </source>
</evidence>
<feature type="compositionally biased region" description="Low complexity" evidence="4">
    <location>
        <begin position="123"/>
        <end position="134"/>
    </location>
</feature>
<organism evidence="6 7">
    <name type="scientific">Cylindrotheca closterium</name>
    <dbReference type="NCBI Taxonomy" id="2856"/>
    <lineage>
        <taxon>Eukaryota</taxon>
        <taxon>Sar</taxon>
        <taxon>Stramenopiles</taxon>
        <taxon>Ochrophyta</taxon>
        <taxon>Bacillariophyta</taxon>
        <taxon>Bacillariophyceae</taxon>
        <taxon>Bacillariophycidae</taxon>
        <taxon>Bacillariales</taxon>
        <taxon>Bacillariaceae</taxon>
        <taxon>Cylindrotheca</taxon>
    </lineage>
</organism>
<keyword evidence="5" id="KW-1133">Transmembrane helix</keyword>
<keyword evidence="5" id="KW-0812">Transmembrane</keyword>
<dbReference type="Pfam" id="PF00560">
    <property type="entry name" value="LRR_1"/>
    <property type="match status" value="2"/>
</dbReference>
<feature type="non-terminal residue" evidence="6">
    <location>
        <position position="1"/>
    </location>
</feature>
<evidence type="ECO:0000313" key="7">
    <source>
        <dbReference type="Proteomes" id="UP001295423"/>
    </source>
</evidence>
<dbReference type="InterPro" id="IPR032675">
    <property type="entry name" value="LRR_dom_sf"/>
</dbReference>
<dbReference type="InterPro" id="IPR001611">
    <property type="entry name" value="Leu-rich_rpt"/>
</dbReference>
<evidence type="ECO:0000256" key="5">
    <source>
        <dbReference type="SAM" id="Phobius"/>
    </source>
</evidence>
<keyword evidence="5" id="KW-0472">Membrane</keyword>
<evidence type="ECO:0000256" key="2">
    <source>
        <dbReference type="ARBA" id="ARBA00022614"/>
    </source>
</evidence>
<feature type="region of interest" description="Disordered" evidence="4">
    <location>
        <begin position="1"/>
        <end position="231"/>
    </location>
</feature>
<accession>A0AAD2FDF7</accession>
<keyword evidence="3" id="KW-0677">Repeat</keyword>
<dbReference type="SUPFAM" id="SSF52058">
    <property type="entry name" value="L domain-like"/>
    <property type="match status" value="1"/>
</dbReference>
<feature type="compositionally biased region" description="Basic and acidic residues" evidence="4">
    <location>
        <begin position="1"/>
        <end position="16"/>
    </location>
</feature>
<protein>
    <recommendedName>
        <fullName evidence="8">Leucine-rich repeat-containing N-terminal plant-type domain-containing protein</fullName>
    </recommendedName>
</protein>
<reference evidence="6" key="1">
    <citation type="submission" date="2023-08" db="EMBL/GenBank/DDBJ databases">
        <authorList>
            <person name="Audoor S."/>
            <person name="Bilcke G."/>
        </authorList>
    </citation>
    <scope>NUCLEOTIDE SEQUENCE</scope>
</reference>
<dbReference type="FunFam" id="3.80.10.10:FF:000041">
    <property type="entry name" value="LRR receptor-like serine/threonine-protein kinase ERECTA"/>
    <property type="match status" value="1"/>
</dbReference>
<feature type="transmembrane region" description="Helical" evidence="5">
    <location>
        <begin position="281"/>
        <end position="301"/>
    </location>
</feature>
<evidence type="ECO:0000313" key="6">
    <source>
        <dbReference type="EMBL" id="CAJ1929855.1"/>
    </source>
</evidence>
<feature type="compositionally biased region" description="Basic and acidic residues" evidence="4">
    <location>
        <begin position="135"/>
        <end position="153"/>
    </location>
</feature>
<dbReference type="Gene3D" id="3.80.10.10">
    <property type="entry name" value="Ribonuclease Inhibitor"/>
    <property type="match status" value="2"/>
</dbReference>
<keyword evidence="2" id="KW-0433">Leucine-rich repeat</keyword>
<comment type="subcellular location">
    <subcellularLocation>
        <location evidence="1">Cell envelope</location>
    </subcellularLocation>
</comment>
<dbReference type="InterPro" id="IPR051848">
    <property type="entry name" value="PGIP"/>
</dbReference>
<dbReference type="EMBL" id="CAKOGP040000098">
    <property type="protein sequence ID" value="CAJ1929855.1"/>
    <property type="molecule type" value="Genomic_DNA"/>
</dbReference>
<evidence type="ECO:0000256" key="4">
    <source>
        <dbReference type="SAM" id="MobiDB-lite"/>
    </source>
</evidence>